<dbReference type="OrthoDB" id="2365850at2"/>
<reference evidence="2 3" key="1">
    <citation type="submission" date="2018-08" db="EMBL/GenBank/DDBJ databases">
        <title>Genome Lactobacillus garii FI11369.</title>
        <authorList>
            <person name="Diaz M."/>
            <person name="Narbad A."/>
        </authorList>
    </citation>
    <scope>NUCLEOTIDE SEQUENCE [LARGE SCALE GENOMIC DNA]</scope>
    <source>
        <strain evidence="2 3">FI11369</strain>
    </source>
</reference>
<feature type="coiled-coil region" evidence="1">
    <location>
        <begin position="31"/>
        <end position="65"/>
    </location>
</feature>
<dbReference type="RefSeq" id="WP_125072252.1">
    <property type="nucleotide sequence ID" value="NZ_QWZQ01000020.1"/>
</dbReference>
<name>A0A3R8KEK5_9LACO</name>
<evidence type="ECO:0000313" key="3">
    <source>
        <dbReference type="Proteomes" id="UP000283633"/>
    </source>
</evidence>
<dbReference type="EMBL" id="QWZQ01000020">
    <property type="protein sequence ID" value="RRK10441.1"/>
    <property type="molecule type" value="Genomic_DNA"/>
</dbReference>
<keyword evidence="1" id="KW-0175">Coiled coil</keyword>
<dbReference type="InterPro" id="IPR009636">
    <property type="entry name" value="SCAF"/>
</dbReference>
<proteinExistence type="predicted"/>
<keyword evidence="3" id="KW-1185">Reference proteome</keyword>
<evidence type="ECO:0000313" key="2">
    <source>
        <dbReference type="EMBL" id="RRK10441.1"/>
    </source>
</evidence>
<dbReference type="AlphaFoldDB" id="A0A3R8KEK5"/>
<sequence length="65" mass="7375">MKRETLTELKLTDEQIKAVMDINGENIENAKVKAGTGLEALQQENETLKENLTSRDMDLKDLKNN</sequence>
<organism evidence="2 3">
    <name type="scientific">Lactiplantibacillus garii</name>
    <dbReference type="NCBI Taxonomy" id="2306423"/>
    <lineage>
        <taxon>Bacteria</taxon>
        <taxon>Bacillati</taxon>
        <taxon>Bacillota</taxon>
        <taxon>Bacilli</taxon>
        <taxon>Lactobacillales</taxon>
        <taxon>Lactobacillaceae</taxon>
        <taxon>Lactiplantibacillus</taxon>
    </lineage>
</organism>
<dbReference type="Pfam" id="PF06810">
    <property type="entry name" value="Phage_scaffold"/>
    <property type="match status" value="1"/>
</dbReference>
<gene>
    <name evidence="2" type="ORF">D1831_07185</name>
</gene>
<protein>
    <submittedName>
        <fullName evidence="2">Uncharacterized protein</fullName>
    </submittedName>
</protein>
<dbReference type="Proteomes" id="UP000283633">
    <property type="component" value="Unassembled WGS sequence"/>
</dbReference>
<accession>A0A3R8KEK5</accession>
<comment type="caution">
    <text evidence="2">The sequence shown here is derived from an EMBL/GenBank/DDBJ whole genome shotgun (WGS) entry which is preliminary data.</text>
</comment>
<evidence type="ECO:0000256" key="1">
    <source>
        <dbReference type="SAM" id="Coils"/>
    </source>
</evidence>